<dbReference type="OrthoDB" id="5340910at2759"/>
<reference evidence="4" key="2">
    <citation type="submission" date="2015-01" db="EMBL/GenBank/DDBJ databases">
        <title>Evolutionary Origins and Diversification of the Mycorrhizal Mutualists.</title>
        <authorList>
            <consortium name="DOE Joint Genome Institute"/>
            <consortium name="Mycorrhizal Genomics Consortium"/>
            <person name="Kohler A."/>
            <person name="Kuo A."/>
            <person name="Nagy L.G."/>
            <person name="Floudas D."/>
            <person name="Copeland A."/>
            <person name="Barry K.W."/>
            <person name="Cichocki N."/>
            <person name="Veneault-Fourrey C."/>
            <person name="LaButti K."/>
            <person name="Lindquist E.A."/>
            <person name="Lipzen A."/>
            <person name="Lundell T."/>
            <person name="Morin E."/>
            <person name="Murat C."/>
            <person name="Riley R."/>
            <person name="Ohm R."/>
            <person name="Sun H."/>
            <person name="Tunlid A."/>
            <person name="Henrissat B."/>
            <person name="Grigoriev I.V."/>
            <person name="Hibbett D.S."/>
            <person name="Martin F."/>
        </authorList>
    </citation>
    <scope>NUCLEOTIDE SEQUENCE [LARGE SCALE GENOMIC DNA]</scope>
    <source>
        <strain evidence="4">F 1598</strain>
    </source>
</reference>
<reference evidence="3 4" key="1">
    <citation type="submission" date="2014-04" db="EMBL/GenBank/DDBJ databases">
        <authorList>
            <consortium name="DOE Joint Genome Institute"/>
            <person name="Kuo A."/>
            <person name="Tarkka M."/>
            <person name="Buscot F."/>
            <person name="Kohler A."/>
            <person name="Nagy L.G."/>
            <person name="Floudas D."/>
            <person name="Copeland A."/>
            <person name="Barry K.W."/>
            <person name="Cichocki N."/>
            <person name="Veneault-Fourrey C."/>
            <person name="LaButti K."/>
            <person name="Lindquist E.A."/>
            <person name="Lipzen A."/>
            <person name="Lundell T."/>
            <person name="Morin E."/>
            <person name="Murat C."/>
            <person name="Sun H."/>
            <person name="Tunlid A."/>
            <person name="Henrissat B."/>
            <person name="Grigoriev I.V."/>
            <person name="Hibbett D.S."/>
            <person name="Martin F."/>
            <person name="Nordberg H.P."/>
            <person name="Cantor M.N."/>
            <person name="Hua S.X."/>
        </authorList>
    </citation>
    <scope>NUCLEOTIDE SEQUENCE [LARGE SCALE GENOMIC DNA]</scope>
    <source>
        <strain evidence="3 4">F 1598</strain>
    </source>
</reference>
<feature type="compositionally biased region" description="Polar residues" evidence="1">
    <location>
        <begin position="90"/>
        <end position="106"/>
    </location>
</feature>
<proteinExistence type="predicted"/>
<name>A0A0C3FMH2_PILCF</name>
<feature type="transmembrane region" description="Helical" evidence="2">
    <location>
        <begin position="46"/>
        <end position="66"/>
    </location>
</feature>
<dbReference type="AlphaFoldDB" id="A0A0C3FMH2"/>
<dbReference type="SUPFAM" id="SSF50044">
    <property type="entry name" value="SH3-domain"/>
    <property type="match status" value="1"/>
</dbReference>
<organism evidence="3 4">
    <name type="scientific">Piloderma croceum (strain F 1598)</name>
    <dbReference type="NCBI Taxonomy" id="765440"/>
    <lineage>
        <taxon>Eukaryota</taxon>
        <taxon>Fungi</taxon>
        <taxon>Dikarya</taxon>
        <taxon>Basidiomycota</taxon>
        <taxon>Agaricomycotina</taxon>
        <taxon>Agaricomycetes</taxon>
        <taxon>Agaricomycetidae</taxon>
        <taxon>Atheliales</taxon>
        <taxon>Atheliaceae</taxon>
        <taxon>Piloderma</taxon>
    </lineage>
</organism>
<feature type="region of interest" description="Disordered" evidence="1">
    <location>
        <begin position="239"/>
        <end position="258"/>
    </location>
</feature>
<accession>A0A0C3FMH2</accession>
<dbReference type="STRING" id="765440.A0A0C3FMH2"/>
<evidence type="ECO:0000256" key="2">
    <source>
        <dbReference type="SAM" id="Phobius"/>
    </source>
</evidence>
<gene>
    <name evidence="3" type="ORF">PILCRDRAFT_821832</name>
</gene>
<keyword evidence="4" id="KW-1185">Reference proteome</keyword>
<feature type="region of interest" description="Disordered" evidence="1">
    <location>
        <begin position="1"/>
        <end position="28"/>
    </location>
</feature>
<dbReference type="EMBL" id="KN833001">
    <property type="protein sequence ID" value="KIM80974.1"/>
    <property type="molecule type" value="Genomic_DNA"/>
</dbReference>
<keyword evidence="2" id="KW-0812">Transmembrane</keyword>
<feature type="region of interest" description="Disordered" evidence="1">
    <location>
        <begin position="90"/>
        <end position="109"/>
    </location>
</feature>
<sequence>MGGLSPTIISSASPGGGTSPKIPSPTTTGSIAPVTGAIKSGISKGGVAAVVIVLLFFLGGFIVYGLRRRSRARRAERRNQWFGAAAYGSTVNGAPGTSPTPSSVNGHSGRATVASRTASIRSSFGTTIDHGMAFRVDTPVTTPPFNLSAMSPAFPPMAEIKSVVKDPQPGSGASTRFSNGSNHSVVSQYLDVPGLPALPPGATTPMSVRPFSPSESFMFPKPPHDQVNDNETDWLSRSPTSGITDSGRTLTSSPPNGNIAGSSNTKPLANLAANPFSDPAFDATNLNTEFASVELIRRPFVPTLDDELAVTPGDSVRVVKVFDDGWAYVEKVGSTGARGLIPIDCMRDSGEDLPAFLASKRISSYYGTDEIVMGKALGSAV</sequence>
<evidence type="ECO:0000313" key="3">
    <source>
        <dbReference type="EMBL" id="KIM80974.1"/>
    </source>
</evidence>
<keyword evidence="2" id="KW-0472">Membrane</keyword>
<evidence type="ECO:0000313" key="4">
    <source>
        <dbReference type="Proteomes" id="UP000054166"/>
    </source>
</evidence>
<dbReference type="Proteomes" id="UP000054166">
    <property type="component" value="Unassembled WGS sequence"/>
</dbReference>
<keyword evidence="2" id="KW-1133">Transmembrane helix</keyword>
<dbReference type="Gene3D" id="2.30.30.40">
    <property type="entry name" value="SH3 Domains"/>
    <property type="match status" value="1"/>
</dbReference>
<dbReference type="InParanoid" id="A0A0C3FMH2"/>
<protein>
    <submittedName>
        <fullName evidence="3">Uncharacterized protein</fullName>
    </submittedName>
</protein>
<dbReference type="HOGENOM" id="CLU_725846_0_0_1"/>
<evidence type="ECO:0000256" key="1">
    <source>
        <dbReference type="SAM" id="MobiDB-lite"/>
    </source>
</evidence>
<dbReference type="InterPro" id="IPR036028">
    <property type="entry name" value="SH3-like_dom_sf"/>
</dbReference>